<dbReference type="InterPro" id="IPR012337">
    <property type="entry name" value="RNaseH-like_sf"/>
</dbReference>
<dbReference type="InterPro" id="IPR052035">
    <property type="entry name" value="ZnF_BED_domain_contain"/>
</dbReference>
<comment type="subcellular location">
    <subcellularLocation>
        <location evidence="1">Nucleus</location>
    </subcellularLocation>
</comment>
<evidence type="ECO:0000256" key="7">
    <source>
        <dbReference type="ARBA" id="ARBA00023125"/>
    </source>
</evidence>
<dbReference type="PANTHER" id="PTHR46481">
    <property type="entry name" value="ZINC FINGER BED DOMAIN-CONTAINING PROTEIN 4"/>
    <property type="match status" value="1"/>
</dbReference>
<protein>
    <recommendedName>
        <fullName evidence="12">BED-type domain-containing protein</fullName>
    </recommendedName>
</protein>
<dbReference type="SUPFAM" id="SSF57667">
    <property type="entry name" value="beta-beta-alpha zinc fingers"/>
    <property type="match status" value="1"/>
</dbReference>
<dbReference type="PANTHER" id="PTHR46481:SF10">
    <property type="entry name" value="ZINC FINGER BED DOMAIN-CONTAINING PROTEIN 39"/>
    <property type="match status" value="1"/>
</dbReference>
<dbReference type="Proteomes" id="UP000734854">
    <property type="component" value="Unassembled WGS sequence"/>
</dbReference>
<keyword evidence="3" id="KW-0479">Metal-binding</keyword>
<evidence type="ECO:0000256" key="11">
    <source>
        <dbReference type="SAM" id="MobiDB-lite"/>
    </source>
</evidence>
<name>A0A8J5K802_ZINOF</name>
<evidence type="ECO:0000259" key="12">
    <source>
        <dbReference type="PROSITE" id="PS50808"/>
    </source>
</evidence>
<evidence type="ECO:0000256" key="9">
    <source>
        <dbReference type="ARBA" id="ARBA00023242"/>
    </source>
</evidence>
<dbReference type="Pfam" id="PF05699">
    <property type="entry name" value="Dimer_Tnp_hAT"/>
    <property type="match status" value="1"/>
</dbReference>
<evidence type="ECO:0000256" key="4">
    <source>
        <dbReference type="ARBA" id="ARBA00022771"/>
    </source>
</evidence>
<gene>
    <name evidence="13" type="ORF">ZIOFF_066836</name>
</gene>
<keyword evidence="8" id="KW-0804">Transcription</keyword>
<dbReference type="SUPFAM" id="SSF53098">
    <property type="entry name" value="Ribonuclease H-like"/>
    <property type="match status" value="1"/>
</dbReference>
<dbReference type="SMART" id="SM00614">
    <property type="entry name" value="ZnF_BED"/>
    <property type="match status" value="1"/>
</dbReference>
<evidence type="ECO:0000256" key="8">
    <source>
        <dbReference type="ARBA" id="ARBA00023163"/>
    </source>
</evidence>
<proteinExistence type="predicted"/>
<dbReference type="EMBL" id="JACMSC010000018">
    <property type="protein sequence ID" value="KAG6477569.1"/>
    <property type="molecule type" value="Genomic_DNA"/>
</dbReference>
<evidence type="ECO:0000256" key="2">
    <source>
        <dbReference type="ARBA" id="ARBA00011738"/>
    </source>
</evidence>
<accession>A0A8J5K802</accession>
<dbReference type="InterPro" id="IPR025525">
    <property type="entry name" value="hAT-like_transposase_RNase-H"/>
</dbReference>
<evidence type="ECO:0000256" key="10">
    <source>
        <dbReference type="PROSITE-ProRule" id="PRU00027"/>
    </source>
</evidence>
<dbReference type="GO" id="GO:0003677">
    <property type="term" value="F:DNA binding"/>
    <property type="evidence" value="ECO:0007669"/>
    <property type="project" value="UniProtKB-KW"/>
</dbReference>
<dbReference type="GO" id="GO:0005634">
    <property type="term" value="C:nucleus"/>
    <property type="evidence" value="ECO:0007669"/>
    <property type="project" value="UniProtKB-SubCell"/>
</dbReference>
<feature type="region of interest" description="Disordered" evidence="11">
    <location>
        <begin position="30"/>
        <end position="52"/>
    </location>
</feature>
<keyword evidence="5" id="KW-0862">Zinc</keyword>
<evidence type="ECO:0000256" key="6">
    <source>
        <dbReference type="ARBA" id="ARBA00023015"/>
    </source>
</evidence>
<feature type="compositionally biased region" description="Acidic residues" evidence="11">
    <location>
        <begin position="39"/>
        <end position="48"/>
    </location>
</feature>
<dbReference type="InterPro" id="IPR008906">
    <property type="entry name" value="HATC_C_dom"/>
</dbReference>
<dbReference type="GO" id="GO:0009791">
    <property type="term" value="P:post-embryonic development"/>
    <property type="evidence" value="ECO:0007669"/>
    <property type="project" value="UniProtKB-ARBA"/>
</dbReference>
<evidence type="ECO:0000256" key="1">
    <source>
        <dbReference type="ARBA" id="ARBA00004123"/>
    </source>
</evidence>
<dbReference type="GO" id="GO:0008270">
    <property type="term" value="F:zinc ion binding"/>
    <property type="evidence" value="ECO:0007669"/>
    <property type="project" value="UniProtKB-KW"/>
</dbReference>
<evidence type="ECO:0000313" key="13">
    <source>
        <dbReference type="EMBL" id="KAG6477569.1"/>
    </source>
</evidence>
<evidence type="ECO:0000313" key="14">
    <source>
        <dbReference type="Proteomes" id="UP000734854"/>
    </source>
</evidence>
<keyword evidence="4 10" id="KW-0863">Zinc-finger</keyword>
<sequence>MSMEESSIPLTVNSVIDESNEVNLEINKQIDTAGQETQENAEEKEEEGFQTKKRKKISEVWNDFDTVDGSKKAKCKHCQSLFTLGKSGATSSLLRHRLNCVKRKINLRAAEQQTKLSFLPTDSASPSILTLHSGKFDMEQMREAAAHWIMMHEHPFTILDEEGFNLMMRRGMPEWQKISRTTCRVDCMKIYEIEKKRLKKSLECVDKISLTTDCWKSKTQKIEYMVVTGHWIDSCWNLQKRVLSFINIPPPRGGLQISDAIFKCMKEWGIENKVFTITVDNASSNDLAIRYMKDTIQRSRTLACEGNLFHVRCCAHILNLCVQDGLREIEGIIGNIRESVEYVNRSEARRVQFVECVQQLQLKDKKLIRDCKTRWNSTFEMLSCALKFKEAFKMFKERDPFYGCCPQEEEWDKTQKICSLLEAFWTATHIISGSEYPTSNLFLQEVQKIKSALDIYAQHEDLFLKQLASKMKEKFDKYWGDCNLLMAIAAVLDPTKKMLAVEFCFPKLYSELDASKHISKVKEIINSLYEEYVVEETNKGVPHLPESERFGSSSVRRSQQNSVYNWDDFDEYCAKVETSETKKSELVDYLEKGRLKKNEIPKIFSCLEWWRMNRMQYPILSKIAADILAIPVSSVASKATFSAGTRVIDSYRSSLSPDTVQTLLCGGDWLRHIHGLKKKTKLKLIKKFFFQYLPLKKFDMEFWKHMLNKEEDMEIAAEF</sequence>
<comment type="subunit">
    <text evidence="2">Homodimer.</text>
</comment>
<evidence type="ECO:0000256" key="5">
    <source>
        <dbReference type="ARBA" id="ARBA00022833"/>
    </source>
</evidence>
<keyword evidence="6" id="KW-0805">Transcription regulation</keyword>
<dbReference type="GO" id="GO:0046983">
    <property type="term" value="F:protein dimerization activity"/>
    <property type="evidence" value="ECO:0007669"/>
    <property type="project" value="InterPro"/>
</dbReference>
<dbReference type="AlphaFoldDB" id="A0A8J5K802"/>
<comment type="caution">
    <text evidence="13">The sequence shown here is derived from an EMBL/GenBank/DDBJ whole genome shotgun (WGS) entry which is preliminary data.</text>
</comment>
<reference evidence="13 14" key="1">
    <citation type="submission" date="2020-08" db="EMBL/GenBank/DDBJ databases">
        <title>Plant Genome Project.</title>
        <authorList>
            <person name="Zhang R.-G."/>
        </authorList>
    </citation>
    <scope>NUCLEOTIDE SEQUENCE [LARGE SCALE GENOMIC DNA]</scope>
    <source>
        <tissue evidence="13">Rhizome</tissue>
    </source>
</reference>
<dbReference type="InterPro" id="IPR003656">
    <property type="entry name" value="Znf_BED"/>
</dbReference>
<evidence type="ECO:0000256" key="3">
    <source>
        <dbReference type="ARBA" id="ARBA00022723"/>
    </source>
</evidence>
<organism evidence="13 14">
    <name type="scientific">Zingiber officinale</name>
    <name type="common">Ginger</name>
    <name type="synonym">Amomum zingiber</name>
    <dbReference type="NCBI Taxonomy" id="94328"/>
    <lineage>
        <taxon>Eukaryota</taxon>
        <taxon>Viridiplantae</taxon>
        <taxon>Streptophyta</taxon>
        <taxon>Embryophyta</taxon>
        <taxon>Tracheophyta</taxon>
        <taxon>Spermatophyta</taxon>
        <taxon>Magnoliopsida</taxon>
        <taxon>Liliopsida</taxon>
        <taxon>Zingiberales</taxon>
        <taxon>Zingiberaceae</taxon>
        <taxon>Zingiber</taxon>
    </lineage>
</organism>
<keyword evidence="9" id="KW-0539">Nucleus</keyword>
<dbReference type="InterPro" id="IPR036236">
    <property type="entry name" value="Znf_C2H2_sf"/>
</dbReference>
<keyword evidence="7" id="KW-0238">DNA-binding</keyword>
<dbReference type="Pfam" id="PF14372">
    <property type="entry name" value="hAT-like_RNase-H"/>
    <property type="match status" value="1"/>
</dbReference>
<feature type="domain" description="BED-type" evidence="12">
    <location>
        <begin position="55"/>
        <end position="96"/>
    </location>
</feature>
<keyword evidence="14" id="KW-1185">Reference proteome</keyword>
<dbReference type="PROSITE" id="PS50808">
    <property type="entry name" value="ZF_BED"/>
    <property type="match status" value="1"/>
</dbReference>